<dbReference type="AlphaFoldDB" id="A0A6J4UBY8"/>
<evidence type="ECO:0000313" key="2">
    <source>
        <dbReference type="EMBL" id="CAA9544214.1"/>
    </source>
</evidence>
<accession>A0A6J4UBY8</accession>
<proteinExistence type="predicted"/>
<feature type="non-terminal residue" evidence="2">
    <location>
        <position position="1"/>
    </location>
</feature>
<sequence>VRPRRRRLGDRWLRLPGRRHSRTGRDVPLRRLRHGAALGRPPGRRRVVRRLDADRDRLQRRLIRAGQRRRGLPGPVRRRGRRQRRPARPVRL</sequence>
<gene>
    <name evidence="2" type="ORF">AVDCRST_MAG33-298</name>
</gene>
<organism evidence="2">
    <name type="scientific">uncultured Thermomicrobiales bacterium</name>
    <dbReference type="NCBI Taxonomy" id="1645740"/>
    <lineage>
        <taxon>Bacteria</taxon>
        <taxon>Pseudomonadati</taxon>
        <taxon>Thermomicrobiota</taxon>
        <taxon>Thermomicrobia</taxon>
        <taxon>Thermomicrobiales</taxon>
        <taxon>environmental samples</taxon>
    </lineage>
</organism>
<dbReference type="EMBL" id="CADCWK010000024">
    <property type="protein sequence ID" value="CAA9544214.1"/>
    <property type="molecule type" value="Genomic_DNA"/>
</dbReference>
<evidence type="ECO:0000256" key="1">
    <source>
        <dbReference type="SAM" id="MobiDB-lite"/>
    </source>
</evidence>
<protein>
    <submittedName>
        <fullName evidence="2">Uncharacterized protein</fullName>
    </submittedName>
</protein>
<feature type="non-terminal residue" evidence="2">
    <location>
        <position position="92"/>
    </location>
</feature>
<feature type="region of interest" description="Disordered" evidence="1">
    <location>
        <begin position="60"/>
        <end position="92"/>
    </location>
</feature>
<reference evidence="2" key="1">
    <citation type="submission" date="2020-02" db="EMBL/GenBank/DDBJ databases">
        <authorList>
            <person name="Meier V. D."/>
        </authorList>
    </citation>
    <scope>NUCLEOTIDE SEQUENCE</scope>
    <source>
        <strain evidence="2">AVDCRST_MAG33</strain>
    </source>
</reference>
<name>A0A6J4UBY8_9BACT</name>